<feature type="transmembrane region" description="Helical" evidence="5">
    <location>
        <begin position="146"/>
        <end position="167"/>
    </location>
</feature>
<feature type="transmembrane region" description="Helical" evidence="5">
    <location>
        <begin position="50"/>
        <end position="68"/>
    </location>
</feature>
<evidence type="ECO:0000256" key="4">
    <source>
        <dbReference type="ARBA" id="ARBA00023136"/>
    </source>
</evidence>
<evidence type="ECO:0000256" key="2">
    <source>
        <dbReference type="ARBA" id="ARBA00022692"/>
    </source>
</evidence>
<protein>
    <submittedName>
        <fullName evidence="7">Ferric reductase-like transmembrane domain-containing protein</fullName>
    </submittedName>
</protein>
<comment type="subcellular location">
    <subcellularLocation>
        <location evidence="1">Membrane</location>
        <topology evidence="1">Multi-pass membrane protein</topology>
    </subcellularLocation>
</comment>
<dbReference type="InterPro" id="IPR013130">
    <property type="entry name" value="Fe3_Rdtase_TM_dom"/>
</dbReference>
<keyword evidence="2 5" id="KW-0812">Transmembrane</keyword>
<feature type="transmembrane region" description="Helical" evidence="5">
    <location>
        <begin position="122"/>
        <end position="140"/>
    </location>
</feature>
<geneLocation type="plasmid" evidence="7 8">
    <name>pdjl-6-4</name>
</geneLocation>
<evidence type="ECO:0000259" key="6">
    <source>
        <dbReference type="Pfam" id="PF01794"/>
    </source>
</evidence>
<feature type="transmembrane region" description="Helical" evidence="5">
    <location>
        <begin position="88"/>
        <end position="110"/>
    </location>
</feature>
<dbReference type="GO" id="GO:0016020">
    <property type="term" value="C:membrane"/>
    <property type="evidence" value="ECO:0007669"/>
    <property type="project" value="UniProtKB-SubCell"/>
</dbReference>
<keyword evidence="7" id="KW-0614">Plasmid</keyword>
<proteinExistence type="predicted"/>
<keyword evidence="3 5" id="KW-1133">Transmembrane helix</keyword>
<sequence>MDEAFWAFGRGTGVTALAFLTVSMVLGIFTRSGRALAGLPRFGVQNVHRAAALIGLILVVVHMLSLLADPYAQLQLVDFIFPFLGDYRPVWLGLGTLAFDILLAVSLTGMLRNRIGNRTFRLVHWGAYALWPIALAHGLGNGTDSGHAWFLAITVGSAIAVVGSVSWRLRTDFIEYATLRTAERT</sequence>
<feature type="domain" description="Ferric oxidoreductase" evidence="6">
    <location>
        <begin position="12"/>
        <end position="134"/>
    </location>
</feature>
<evidence type="ECO:0000256" key="1">
    <source>
        <dbReference type="ARBA" id="ARBA00004141"/>
    </source>
</evidence>
<dbReference type="Proteomes" id="UP000831484">
    <property type="component" value="Plasmid pdjl-6-4"/>
</dbReference>
<reference evidence="8" key="1">
    <citation type="journal article" date="2022" name="Environ. Microbiol.">
        <title>Functional analysis, diversity, and distribution of carbendazim hydrolases MheI and CbmA, responsible for the initial step in carbendazim degradation.</title>
        <authorList>
            <person name="Zhang M."/>
            <person name="Bai X."/>
            <person name="Li Q."/>
            <person name="Zhang L."/>
            <person name="Zhu Q."/>
            <person name="Gao S."/>
            <person name="Ke Z."/>
            <person name="Jiang M."/>
            <person name="Hu J."/>
            <person name="Qiu J."/>
            <person name="Hong Q."/>
        </authorList>
    </citation>
    <scope>NUCLEOTIDE SEQUENCE [LARGE SCALE GENOMIC DNA]</scope>
    <source>
        <strain evidence="8">djl-6</strain>
    </source>
</reference>
<dbReference type="EMBL" id="CP096567">
    <property type="protein sequence ID" value="UPU46625.1"/>
    <property type="molecule type" value="Genomic_DNA"/>
</dbReference>
<feature type="transmembrane region" description="Helical" evidence="5">
    <location>
        <begin position="6"/>
        <end position="29"/>
    </location>
</feature>
<evidence type="ECO:0000313" key="7">
    <source>
        <dbReference type="EMBL" id="UPU46625.1"/>
    </source>
</evidence>
<evidence type="ECO:0000256" key="5">
    <source>
        <dbReference type="SAM" id="Phobius"/>
    </source>
</evidence>
<evidence type="ECO:0000256" key="3">
    <source>
        <dbReference type="ARBA" id="ARBA00022989"/>
    </source>
</evidence>
<accession>A0AB38RNC3</accession>
<organism evidence="7 8">
    <name type="scientific">Rhodococcus qingshengii JCM 15477</name>
    <dbReference type="NCBI Taxonomy" id="1303681"/>
    <lineage>
        <taxon>Bacteria</taxon>
        <taxon>Bacillati</taxon>
        <taxon>Actinomycetota</taxon>
        <taxon>Actinomycetes</taxon>
        <taxon>Mycobacteriales</taxon>
        <taxon>Nocardiaceae</taxon>
        <taxon>Rhodococcus</taxon>
        <taxon>Rhodococcus erythropolis group</taxon>
    </lineage>
</organism>
<dbReference type="RefSeq" id="WP_058037337.1">
    <property type="nucleotide sequence ID" value="NZ_CP096567.1"/>
</dbReference>
<evidence type="ECO:0000313" key="8">
    <source>
        <dbReference type="Proteomes" id="UP000831484"/>
    </source>
</evidence>
<name>A0AB38RNC3_RHOSG</name>
<dbReference type="AlphaFoldDB" id="A0AB38RNC3"/>
<keyword evidence="4 5" id="KW-0472">Membrane</keyword>
<keyword evidence="8" id="KW-1185">Reference proteome</keyword>
<gene>
    <name evidence="7" type="ORF">M0639_33475</name>
</gene>
<dbReference type="Pfam" id="PF01794">
    <property type="entry name" value="Ferric_reduct"/>
    <property type="match status" value="1"/>
</dbReference>